<organism evidence="1 2">
    <name type="scientific">Streblomastix strix</name>
    <dbReference type="NCBI Taxonomy" id="222440"/>
    <lineage>
        <taxon>Eukaryota</taxon>
        <taxon>Metamonada</taxon>
        <taxon>Preaxostyla</taxon>
        <taxon>Oxymonadida</taxon>
        <taxon>Streblomastigidae</taxon>
        <taxon>Streblomastix</taxon>
    </lineage>
</organism>
<gene>
    <name evidence="1" type="ORF">EZS28_042582</name>
</gene>
<dbReference type="Proteomes" id="UP000324800">
    <property type="component" value="Unassembled WGS sequence"/>
</dbReference>
<accession>A0A5J4TV36</accession>
<evidence type="ECO:0000313" key="2">
    <source>
        <dbReference type="Proteomes" id="UP000324800"/>
    </source>
</evidence>
<comment type="caution">
    <text evidence="1">The sequence shown here is derived from an EMBL/GenBank/DDBJ whole genome shotgun (WGS) entry which is preliminary data.</text>
</comment>
<proteinExistence type="predicted"/>
<reference evidence="1 2" key="1">
    <citation type="submission" date="2019-03" db="EMBL/GenBank/DDBJ databases">
        <title>Single cell metagenomics reveals metabolic interactions within the superorganism composed of flagellate Streblomastix strix and complex community of Bacteroidetes bacteria on its surface.</title>
        <authorList>
            <person name="Treitli S.C."/>
            <person name="Kolisko M."/>
            <person name="Husnik F."/>
            <person name="Keeling P."/>
            <person name="Hampl V."/>
        </authorList>
    </citation>
    <scope>NUCLEOTIDE SEQUENCE [LARGE SCALE GENOMIC DNA]</scope>
    <source>
        <strain evidence="1">ST1C</strain>
    </source>
</reference>
<dbReference type="AlphaFoldDB" id="A0A5J4TV36"/>
<evidence type="ECO:0000313" key="1">
    <source>
        <dbReference type="EMBL" id="KAA6361890.1"/>
    </source>
</evidence>
<dbReference type="EMBL" id="SNRW01024922">
    <property type="protein sequence ID" value="KAA6361890.1"/>
    <property type="molecule type" value="Genomic_DNA"/>
</dbReference>
<sequence>SWKWNMRTMTMQMTSSRRSGELKQLRHLMELAKRKNHVRTKDLASVIGEIQYTRAQFKRGALHLKQLQKLKDKKIASRGWNKWTQLNKSAIPDIT</sequence>
<feature type="non-terminal residue" evidence="1">
    <location>
        <position position="1"/>
    </location>
</feature>
<protein>
    <submittedName>
        <fullName evidence="1">Uncharacterized protein</fullName>
    </submittedName>
</protein>
<name>A0A5J4TV36_9EUKA</name>
<dbReference type="OrthoDB" id="7477527at2759"/>